<gene>
    <name evidence="1" type="ORF">CWI81_10820</name>
</gene>
<accession>A0A432ZBY4</accession>
<evidence type="ECO:0000313" key="1">
    <source>
        <dbReference type="EMBL" id="RUO75455.1"/>
    </source>
</evidence>
<sequence>MTDFATINGFAVNLYQRMLIQAVIFLTFYHKIIDSSVMLLAEKVNSGMLKVSIVVAEVGTK</sequence>
<name>A0A432ZBY4_9GAMM</name>
<protein>
    <submittedName>
        <fullName evidence="1">Uncharacterized protein</fullName>
    </submittedName>
</protein>
<comment type="caution">
    <text evidence="1">The sequence shown here is derived from an EMBL/GenBank/DDBJ whole genome shotgun (WGS) entry which is preliminary data.</text>
</comment>
<organism evidence="1 2">
    <name type="scientific">Idiomarina seosinensis</name>
    <dbReference type="NCBI Taxonomy" id="281739"/>
    <lineage>
        <taxon>Bacteria</taxon>
        <taxon>Pseudomonadati</taxon>
        <taxon>Pseudomonadota</taxon>
        <taxon>Gammaproteobacteria</taxon>
        <taxon>Alteromonadales</taxon>
        <taxon>Idiomarinaceae</taxon>
        <taxon>Idiomarina</taxon>
    </lineage>
</organism>
<dbReference type="EMBL" id="PIQF01000003">
    <property type="protein sequence ID" value="RUO75455.1"/>
    <property type="molecule type" value="Genomic_DNA"/>
</dbReference>
<proteinExistence type="predicted"/>
<dbReference type="AlphaFoldDB" id="A0A432ZBY4"/>
<dbReference type="Proteomes" id="UP000287908">
    <property type="component" value="Unassembled WGS sequence"/>
</dbReference>
<evidence type="ECO:0000313" key="2">
    <source>
        <dbReference type="Proteomes" id="UP000287908"/>
    </source>
</evidence>
<keyword evidence="2" id="KW-1185">Reference proteome</keyword>
<reference evidence="1 2" key="1">
    <citation type="journal article" date="2011" name="Front. Microbiol.">
        <title>Genomic signatures of strain selection and enhancement in Bacillus atrophaeus var. globigii, a historical biowarfare simulant.</title>
        <authorList>
            <person name="Gibbons H.S."/>
            <person name="Broomall S.M."/>
            <person name="McNew L.A."/>
            <person name="Daligault H."/>
            <person name="Chapman C."/>
            <person name="Bruce D."/>
            <person name="Karavis M."/>
            <person name="Krepps M."/>
            <person name="McGregor P.A."/>
            <person name="Hong C."/>
            <person name="Park K.H."/>
            <person name="Akmal A."/>
            <person name="Feldman A."/>
            <person name="Lin J.S."/>
            <person name="Chang W.E."/>
            <person name="Higgs B.W."/>
            <person name="Demirev P."/>
            <person name="Lindquist J."/>
            <person name="Liem A."/>
            <person name="Fochler E."/>
            <person name="Read T.D."/>
            <person name="Tapia R."/>
            <person name="Johnson S."/>
            <person name="Bishop-Lilly K.A."/>
            <person name="Detter C."/>
            <person name="Han C."/>
            <person name="Sozhamannan S."/>
            <person name="Rosenzweig C.N."/>
            <person name="Skowronski E.W."/>
        </authorList>
    </citation>
    <scope>NUCLEOTIDE SEQUENCE [LARGE SCALE GENOMIC DNA]</scope>
    <source>
        <strain evidence="1 2">CL-SP19</strain>
    </source>
</reference>